<evidence type="ECO:0000313" key="1">
    <source>
        <dbReference type="EMBL" id="MFD1049746.1"/>
    </source>
</evidence>
<sequence length="100" mass="10987">DTLRSALAATTWRARETHLAEAYTAVARMHNALSLTEPVDPTTRPYHSRPFTVLHAERFANALMATVPALSGRGFVGAIDQYVDSTAVLEHRDRSRAVAL</sequence>
<feature type="non-terminal residue" evidence="1">
    <location>
        <position position="1"/>
    </location>
</feature>
<comment type="caution">
    <text evidence="1">The sequence shown here is derived from an EMBL/GenBank/DDBJ whole genome shotgun (WGS) entry which is preliminary data.</text>
</comment>
<gene>
    <name evidence="1" type="ORF">ACFQ1S_31550</name>
</gene>
<name>A0ABW3MGD5_9PSEU</name>
<keyword evidence="2" id="KW-1185">Reference proteome</keyword>
<proteinExistence type="predicted"/>
<reference evidence="2" key="1">
    <citation type="journal article" date="2019" name="Int. J. Syst. Evol. Microbiol.">
        <title>The Global Catalogue of Microorganisms (GCM) 10K type strain sequencing project: providing services to taxonomists for standard genome sequencing and annotation.</title>
        <authorList>
            <consortium name="The Broad Institute Genomics Platform"/>
            <consortium name="The Broad Institute Genome Sequencing Center for Infectious Disease"/>
            <person name="Wu L."/>
            <person name="Ma J."/>
        </authorList>
    </citation>
    <scope>NUCLEOTIDE SEQUENCE [LARGE SCALE GENOMIC DNA]</scope>
    <source>
        <strain evidence="2">JCM 31486</strain>
    </source>
</reference>
<dbReference type="Proteomes" id="UP001597045">
    <property type="component" value="Unassembled WGS sequence"/>
</dbReference>
<accession>A0ABW3MGD5</accession>
<evidence type="ECO:0008006" key="3">
    <source>
        <dbReference type="Google" id="ProtNLM"/>
    </source>
</evidence>
<organism evidence="1 2">
    <name type="scientific">Kibdelosporangium lantanae</name>
    <dbReference type="NCBI Taxonomy" id="1497396"/>
    <lineage>
        <taxon>Bacteria</taxon>
        <taxon>Bacillati</taxon>
        <taxon>Actinomycetota</taxon>
        <taxon>Actinomycetes</taxon>
        <taxon>Pseudonocardiales</taxon>
        <taxon>Pseudonocardiaceae</taxon>
        <taxon>Kibdelosporangium</taxon>
    </lineage>
</organism>
<evidence type="ECO:0000313" key="2">
    <source>
        <dbReference type="Proteomes" id="UP001597045"/>
    </source>
</evidence>
<dbReference type="EMBL" id="JBHTIS010002375">
    <property type="protein sequence ID" value="MFD1049746.1"/>
    <property type="molecule type" value="Genomic_DNA"/>
</dbReference>
<protein>
    <recommendedName>
        <fullName evidence="3">Lantibiotic dehydratase</fullName>
    </recommendedName>
</protein>